<dbReference type="PANTHER" id="PTHR28524:SF3">
    <property type="entry name" value="SUCCINATE DEHYDROGENASE ASSEMBLY FACTOR 4, MITOCHONDRIAL"/>
    <property type="match status" value="1"/>
</dbReference>
<evidence type="ECO:0000256" key="1">
    <source>
        <dbReference type="ARBA" id="ARBA00005701"/>
    </source>
</evidence>
<dbReference type="PANTHER" id="PTHR28524">
    <property type="entry name" value="SUCCINATE DEHYDROGENASE ASSEMBLY FACTOR 4, MITOCHONDRIAL"/>
    <property type="match status" value="1"/>
</dbReference>
<evidence type="ECO:0000256" key="2">
    <source>
        <dbReference type="ARBA" id="ARBA00022170"/>
    </source>
</evidence>
<dbReference type="AlphaFoldDB" id="A0A2N1J6V9"/>
<dbReference type="EMBL" id="KZ454997">
    <property type="protein sequence ID" value="PKI82287.1"/>
    <property type="molecule type" value="Genomic_DNA"/>
</dbReference>
<accession>A0A2N1J6V9</accession>
<feature type="region of interest" description="Disordered" evidence="3">
    <location>
        <begin position="12"/>
        <end position="88"/>
    </location>
</feature>
<protein>
    <recommendedName>
        <fullName evidence="2">Succinate dehydrogenase assembly factor 4, mitochondrial</fullName>
    </recommendedName>
</protein>
<evidence type="ECO:0000313" key="4">
    <source>
        <dbReference type="EMBL" id="PKI82287.1"/>
    </source>
</evidence>
<reference evidence="4 5" key="1">
    <citation type="submission" date="2017-10" db="EMBL/GenBank/DDBJ databases">
        <title>A novel species of cold-tolerant Malassezia isolated from bats.</title>
        <authorList>
            <person name="Lorch J.M."/>
            <person name="Palmer J.M."/>
            <person name="Vanderwolf K.J."/>
            <person name="Schmidt K.Z."/>
            <person name="Verant M.L."/>
            <person name="Weller T.J."/>
            <person name="Blehert D.S."/>
        </authorList>
    </citation>
    <scope>NUCLEOTIDE SEQUENCE [LARGE SCALE GENOMIC DNA]</scope>
    <source>
        <strain evidence="4 5">NWHC:44797-103</strain>
    </source>
</reference>
<sequence>DFEFHPKVLALEDSLLDDGPPPLPKEEQQEFERLVKEKQNQSPFLAHDEDGDPINVHPDARAGPPKDFDGDINPETGEVGGPKTDPLRWKSEWAFGGRAVDF</sequence>
<feature type="non-terminal residue" evidence="4">
    <location>
        <position position="1"/>
    </location>
</feature>
<dbReference type="Pfam" id="PF07896">
    <property type="entry name" value="DUF1674"/>
    <property type="match status" value="1"/>
</dbReference>
<dbReference type="InterPro" id="IPR012875">
    <property type="entry name" value="SDHF4"/>
</dbReference>
<feature type="compositionally biased region" description="Basic and acidic residues" evidence="3">
    <location>
        <begin position="24"/>
        <end position="39"/>
    </location>
</feature>
<evidence type="ECO:0000256" key="3">
    <source>
        <dbReference type="SAM" id="MobiDB-lite"/>
    </source>
</evidence>
<proteinExistence type="inferred from homology"/>
<dbReference type="GO" id="GO:0005739">
    <property type="term" value="C:mitochondrion"/>
    <property type="evidence" value="ECO:0007669"/>
    <property type="project" value="TreeGrafter"/>
</dbReference>
<dbReference type="Proteomes" id="UP000232875">
    <property type="component" value="Unassembled WGS sequence"/>
</dbReference>
<gene>
    <name evidence="4" type="primary">FMP21</name>
    <name evidence="4" type="ORF">MVES_003771</name>
</gene>
<comment type="similarity">
    <text evidence="1">Belongs to the SDHAF4 family.</text>
</comment>
<dbReference type="STRING" id="2020962.A0A2N1J6V9"/>
<organism evidence="4 5">
    <name type="scientific">Malassezia vespertilionis</name>
    <dbReference type="NCBI Taxonomy" id="2020962"/>
    <lineage>
        <taxon>Eukaryota</taxon>
        <taxon>Fungi</taxon>
        <taxon>Dikarya</taxon>
        <taxon>Basidiomycota</taxon>
        <taxon>Ustilaginomycotina</taxon>
        <taxon>Malasseziomycetes</taxon>
        <taxon>Malasseziales</taxon>
        <taxon>Malasseziaceae</taxon>
        <taxon>Malassezia</taxon>
    </lineage>
</organism>
<dbReference type="GO" id="GO:0034553">
    <property type="term" value="P:mitochondrial respiratory chain complex II assembly"/>
    <property type="evidence" value="ECO:0007669"/>
    <property type="project" value="TreeGrafter"/>
</dbReference>
<evidence type="ECO:0000313" key="5">
    <source>
        <dbReference type="Proteomes" id="UP000232875"/>
    </source>
</evidence>
<feature type="compositionally biased region" description="Basic and acidic residues" evidence="3">
    <location>
        <begin position="58"/>
        <end position="69"/>
    </location>
</feature>
<name>A0A2N1J6V9_9BASI</name>
<dbReference type="OrthoDB" id="201362at2759"/>
<keyword evidence="5" id="KW-1185">Reference proteome</keyword>